<dbReference type="InterPro" id="IPR013762">
    <property type="entry name" value="Integrase-like_cat_sf"/>
</dbReference>
<dbReference type="CDD" id="cd00397">
    <property type="entry name" value="DNA_BRE_C"/>
    <property type="match status" value="1"/>
</dbReference>
<dbReference type="PANTHER" id="PTHR30349">
    <property type="entry name" value="PHAGE INTEGRASE-RELATED"/>
    <property type="match status" value="1"/>
</dbReference>
<name>A0AAU7D5C9_9BACT</name>
<protein>
    <submittedName>
        <fullName evidence="4">Site-specific integrase</fullName>
    </submittedName>
</protein>
<dbReference type="PROSITE" id="PS51898">
    <property type="entry name" value="TYR_RECOMBINASE"/>
    <property type="match status" value="1"/>
</dbReference>
<evidence type="ECO:0000256" key="1">
    <source>
        <dbReference type="ARBA" id="ARBA00022829"/>
    </source>
</evidence>
<dbReference type="InterPro" id="IPR011010">
    <property type="entry name" value="DNA_brk_join_enz"/>
</dbReference>
<dbReference type="Pfam" id="PF00589">
    <property type="entry name" value="Phage_integrase"/>
    <property type="match status" value="1"/>
</dbReference>
<dbReference type="GO" id="GO:0003677">
    <property type="term" value="F:DNA binding"/>
    <property type="evidence" value="ECO:0007669"/>
    <property type="project" value="InterPro"/>
</dbReference>
<dbReference type="GO" id="GO:0006310">
    <property type="term" value="P:DNA recombination"/>
    <property type="evidence" value="ECO:0007669"/>
    <property type="project" value="UniProtKB-KW"/>
</dbReference>
<evidence type="ECO:0000259" key="3">
    <source>
        <dbReference type="PROSITE" id="PS51898"/>
    </source>
</evidence>
<proteinExistence type="predicted"/>
<dbReference type="EMBL" id="CP121195">
    <property type="protein sequence ID" value="XBH12423.1"/>
    <property type="molecule type" value="Genomic_DNA"/>
</dbReference>
<keyword evidence="2" id="KW-0233">DNA recombination</keyword>
<sequence>MKHLLHHSHFIASLRQEHPPPASLRSLSAIRKLVGEARRNGMIGLEEATNLTDFPNVRQKGIRLGKWLTREQAKELLAVPDRSKLKGKRDYVIIALLVACALRRRELATLNVEDIQLRERRWVIIDLRGKGGRIRTVAIPIWVKQGIDVWMTAAKINKGRLLRRLSKSGKIAGEELGDWAIWSVVEQSAKQIGIEHFGAHDLRRTCAKLCRKNGGDLEQIKFLLGHSSIQTTERYLGSEQDIEIAVNDNLGL</sequence>
<feature type="domain" description="Tyr recombinase" evidence="3">
    <location>
        <begin position="63"/>
        <end position="248"/>
    </location>
</feature>
<dbReference type="GO" id="GO:0007059">
    <property type="term" value="P:chromosome segregation"/>
    <property type="evidence" value="ECO:0007669"/>
    <property type="project" value="UniProtKB-KW"/>
</dbReference>
<dbReference type="InterPro" id="IPR050090">
    <property type="entry name" value="Tyrosine_recombinase_XerCD"/>
</dbReference>
<dbReference type="SUPFAM" id="SSF56349">
    <property type="entry name" value="DNA breaking-rejoining enzymes"/>
    <property type="match status" value="1"/>
</dbReference>
<gene>
    <name evidence="4" type="ORF">P8936_12040</name>
</gene>
<dbReference type="GO" id="GO:0015074">
    <property type="term" value="P:DNA integration"/>
    <property type="evidence" value="ECO:0007669"/>
    <property type="project" value="InterPro"/>
</dbReference>
<dbReference type="RefSeq" id="WP_348269445.1">
    <property type="nucleotide sequence ID" value="NZ_CP121195.1"/>
</dbReference>
<organism evidence="4">
    <name type="scientific">Edaphobacter paludis</name>
    <dbReference type="NCBI Taxonomy" id="3035702"/>
    <lineage>
        <taxon>Bacteria</taxon>
        <taxon>Pseudomonadati</taxon>
        <taxon>Acidobacteriota</taxon>
        <taxon>Terriglobia</taxon>
        <taxon>Terriglobales</taxon>
        <taxon>Acidobacteriaceae</taxon>
        <taxon>Edaphobacter</taxon>
    </lineage>
</organism>
<accession>A0AAU7D5C9</accession>
<dbReference type="AlphaFoldDB" id="A0AAU7D5C9"/>
<evidence type="ECO:0000313" key="4">
    <source>
        <dbReference type="EMBL" id="XBH12423.1"/>
    </source>
</evidence>
<dbReference type="PANTHER" id="PTHR30349:SF81">
    <property type="entry name" value="TYROSINE RECOMBINASE XERC"/>
    <property type="match status" value="1"/>
</dbReference>
<evidence type="ECO:0000256" key="2">
    <source>
        <dbReference type="ARBA" id="ARBA00023172"/>
    </source>
</evidence>
<dbReference type="Gene3D" id="1.10.443.10">
    <property type="entry name" value="Intergrase catalytic core"/>
    <property type="match status" value="1"/>
</dbReference>
<dbReference type="InterPro" id="IPR002104">
    <property type="entry name" value="Integrase_catalytic"/>
</dbReference>
<reference evidence="4" key="1">
    <citation type="submission" date="2023-03" db="EMBL/GenBank/DDBJ databases">
        <title>Edaphobacter sp.</title>
        <authorList>
            <person name="Huber K.J."/>
            <person name="Papendorf J."/>
            <person name="Pilke C."/>
            <person name="Bunk B."/>
            <person name="Sproeer C."/>
            <person name="Pester M."/>
        </authorList>
    </citation>
    <scope>NUCLEOTIDE SEQUENCE</scope>
    <source>
        <strain evidence="4">DSM 109920</strain>
    </source>
</reference>
<keyword evidence="1" id="KW-0159">Chromosome partition</keyword>